<feature type="domain" description="CBS" evidence="3">
    <location>
        <begin position="12"/>
        <end position="69"/>
    </location>
</feature>
<gene>
    <name evidence="4" type="ORF">Ga0123461_0549</name>
</gene>
<dbReference type="EMBL" id="CP018799">
    <property type="protein sequence ID" value="ATX78984.1"/>
    <property type="molecule type" value="Genomic_DNA"/>
</dbReference>
<dbReference type="RefSeq" id="WP_100276929.1">
    <property type="nucleotide sequence ID" value="NZ_CP018799.1"/>
</dbReference>
<dbReference type="PROSITE" id="PS51371">
    <property type="entry name" value="CBS"/>
    <property type="match status" value="2"/>
</dbReference>
<evidence type="ECO:0000256" key="2">
    <source>
        <dbReference type="PROSITE-ProRule" id="PRU00703"/>
    </source>
</evidence>
<dbReference type="SUPFAM" id="SSF54631">
    <property type="entry name" value="CBS-domain pair"/>
    <property type="match status" value="1"/>
</dbReference>
<dbReference type="InterPro" id="IPR000644">
    <property type="entry name" value="CBS_dom"/>
</dbReference>
<dbReference type="KEGG" id="maes:Ga0123461_0549"/>
<evidence type="ECO:0000313" key="5">
    <source>
        <dbReference type="Proteomes" id="UP000231701"/>
    </source>
</evidence>
<dbReference type="OrthoDB" id="9790355at2"/>
<accession>A0A2K8L213</accession>
<feature type="domain" description="CBS" evidence="3">
    <location>
        <begin position="95"/>
        <end position="154"/>
    </location>
</feature>
<dbReference type="Proteomes" id="UP000231701">
    <property type="component" value="Chromosome"/>
</dbReference>
<reference evidence="4 5" key="1">
    <citation type="submission" date="2016-12" db="EMBL/GenBank/DDBJ databases">
        <title>Isolation and genomic insights into novel planktonic Zetaproteobacteria from stratified waters of the Chesapeake Bay.</title>
        <authorList>
            <person name="McAllister S.M."/>
            <person name="Kato S."/>
            <person name="Chan C.S."/>
            <person name="Chiu B.K."/>
            <person name="Field E.K."/>
        </authorList>
    </citation>
    <scope>NUCLEOTIDE SEQUENCE [LARGE SCALE GENOMIC DNA]</scope>
    <source>
        <strain evidence="4 5">CP-5</strain>
    </source>
</reference>
<keyword evidence="5" id="KW-1185">Reference proteome</keyword>
<dbReference type="AlphaFoldDB" id="A0A2K8L213"/>
<dbReference type="SMART" id="SM00116">
    <property type="entry name" value="CBS"/>
    <property type="match status" value="2"/>
</dbReference>
<evidence type="ECO:0000256" key="1">
    <source>
        <dbReference type="ARBA" id="ARBA00023122"/>
    </source>
</evidence>
<dbReference type="CDD" id="cd04586">
    <property type="entry name" value="CBS_pair_BON_assoc"/>
    <property type="match status" value="1"/>
</dbReference>
<evidence type="ECO:0000259" key="3">
    <source>
        <dbReference type="PROSITE" id="PS51371"/>
    </source>
</evidence>
<dbReference type="Gene3D" id="3.10.580.10">
    <property type="entry name" value="CBS-domain"/>
    <property type="match status" value="1"/>
</dbReference>
<dbReference type="Pfam" id="PF00571">
    <property type="entry name" value="CBS"/>
    <property type="match status" value="2"/>
</dbReference>
<dbReference type="PANTHER" id="PTHR43080">
    <property type="entry name" value="CBS DOMAIN-CONTAINING PROTEIN CBSX3, MITOCHONDRIAL"/>
    <property type="match status" value="1"/>
</dbReference>
<evidence type="ECO:0000313" key="4">
    <source>
        <dbReference type="EMBL" id="ATX78984.1"/>
    </source>
</evidence>
<organism evidence="4 5">
    <name type="scientific">Mariprofundus aestuarium</name>
    <dbReference type="NCBI Taxonomy" id="1921086"/>
    <lineage>
        <taxon>Bacteria</taxon>
        <taxon>Pseudomonadati</taxon>
        <taxon>Pseudomonadota</taxon>
        <taxon>Candidatius Mariprofundia</taxon>
        <taxon>Mariprofundales</taxon>
        <taxon>Mariprofundaceae</taxon>
        <taxon>Mariprofundus</taxon>
    </lineage>
</organism>
<proteinExistence type="predicted"/>
<name>A0A2K8L213_MARES</name>
<dbReference type="InterPro" id="IPR046342">
    <property type="entry name" value="CBS_dom_sf"/>
</dbReference>
<protein>
    <submittedName>
        <fullName evidence="4">CBS domain-containing protein</fullName>
    </submittedName>
</protein>
<sequence length="154" mass="16990">MPNSKVLARDIMNANPPYCQLDSSIDEIARRFAEEDLSGMLVVDDDKRLLGVITESDLIDQQKNLHLPTAVALFDMVIPMGESQFEEELSRMQAMTAEDLVNADVTTVAVDTDLNRVASLMADQQIHHLPVLDGESVVGMICKHDVIKALVSAR</sequence>
<dbReference type="InterPro" id="IPR051257">
    <property type="entry name" value="Diverse_CBS-Domain"/>
</dbReference>
<dbReference type="PANTHER" id="PTHR43080:SF2">
    <property type="entry name" value="CBS DOMAIN-CONTAINING PROTEIN"/>
    <property type="match status" value="1"/>
</dbReference>
<keyword evidence="1 2" id="KW-0129">CBS domain</keyword>